<evidence type="ECO:0000313" key="3">
    <source>
        <dbReference type="Proteomes" id="UP000567922"/>
    </source>
</evidence>
<dbReference type="PANTHER" id="PTHR31126:SF1">
    <property type="entry name" value="TYROSINE SPECIFIC PROTEIN PHOSPHATASES DOMAIN-CONTAINING PROTEIN"/>
    <property type="match status" value="1"/>
</dbReference>
<dbReference type="PROSITE" id="PS00383">
    <property type="entry name" value="TYR_PHOSPHATASE_1"/>
    <property type="match status" value="1"/>
</dbReference>
<dbReference type="AlphaFoldDB" id="A0A839RHN2"/>
<organism evidence="2 3">
    <name type="scientific">Hoyosella altamirensis</name>
    <dbReference type="NCBI Taxonomy" id="616997"/>
    <lineage>
        <taxon>Bacteria</taxon>
        <taxon>Bacillati</taxon>
        <taxon>Actinomycetota</taxon>
        <taxon>Actinomycetes</taxon>
        <taxon>Mycobacteriales</taxon>
        <taxon>Hoyosellaceae</taxon>
        <taxon>Hoyosella</taxon>
    </lineage>
</organism>
<comment type="similarity">
    <text evidence="1">Belongs to the protein-tyrosine phosphatase family.</text>
</comment>
<dbReference type="Proteomes" id="UP000567922">
    <property type="component" value="Unassembled WGS sequence"/>
</dbReference>
<dbReference type="GO" id="GO:0004725">
    <property type="term" value="F:protein tyrosine phosphatase activity"/>
    <property type="evidence" value="ECO:0007669"/>
    <property type="project" value="UniProtKB-EC"/>
</dbReference>
<proteinExistence type="inferred from homology"/>
<dbReference type="InterPro" id="IPR029021">
    <property type="entry name" value="Prot-tyrosine_phosphatase-like"/>
</dbReference>
<dbReference type="SUPFAM" id="SSF52799">
    <property type="entry name" value="(Phosphotyrosine protein) phosphatases II"/>
    <property type="match status" value="1"/>
</dbReference>
<dbReference type="InterPro" id="IPR026893">
    <property type="entry name" value="Tyr/Ser_Pase_IphP-type"/>
</dbReference>
<keyword evidence="3" id="KW-1185">Reference proteome</keyword>
<evidence type="ECO:0000256" key="1">
    <source>
        <dbReference type="ARBA" id="ARBA00009580"/>
    </source>
</evidence>
<gene>
    <name evidence="2" type="ORF">FHU29_000364</name>
</gene>
<dbReference type="EC" id="3.1.3.48" evidence="2"/>
<evidence type="ECO:0000313" key="2">
    <source>
        <dbReference type="EMBL" id="MBB3035930.1"/>
    </source>
</evidence>
<protein>
    <submittedName>
        <fullName evidence="2">Protein-tyrosine phosphatase</fullName>
        <ecNumber evidence="2">3.1.3.48</ecNumber>
    </submittedName>
</protein>
<keyword evidence="2" id="KW-0378">Hydrolase</keyword>
<sequence>MPTVKSTIPNLRDLGGIPTAKGQVTQRARIYRSAQLGSTNSDALSELGVRTVIDLRSGLERVSQPSALPDGVTSVTADVLAARPDGVAARFAQALADPDYATKILSDGSAEQEILKIYRFFVLDDAARAAYRSLFLTIADPSNHPVLFHCTAGKDRTGWAATMLLWLAGADADVLEHEYLGVNPAVDELFAPIYAAAVERGIRRELLYPVLRVRETYLAEARTTVEREFDTIQNYLGHGIGLEDDVIAAARSALVAL</sequence>
<dbReference type="InterPro" id="IPR016130">
    <property type="entry name" value="Tyr_Pase_AS"/>
</dbReference>
<comment type="caution">
    <text evidence="2">The sequence shown here is derived from an EMBL/GenBank/DDBJ whole genome shotgun (WGS) entry which is preliminary data.</text>
</comment>
<reference evidence="2 3" key="1">
    <citation type="submission" date="2020-08" db="EMBL/GenBank/DDBJ databases">
        <title>Sequencing the genomes of 1000 actinobacteria strains.</title>
        <authorList>
            <person name="Klenk H.-P."/>
        </authorList>
    </citation>
    <scope>NUCLEOTIDE SEQUENCE [LARGE SCALE GENOMIC DNA]</scope>
    <source>
        <strain evidence="2 3">DSM 45258</strain>
    </source>
</reference>
<dbReference type="RefSeq" id="WP_183377447.1">
    <property type="nucleotide sequence ID" value="NZ_BDDI01000005.1"/>
</dbReference>
<name>A0A839RHN2_9ACTN</name>
<dbReference type="EMBL" id="JACHWS010000001">
    <property type="protein sequence ID" value="MBB3035930.1"/>
    <property type="molecule type" value="Genomic_DNA"/>
</dbReference>
<dbReference type="Gene3D" id="3.90.190.10">
    <property type="entry name" value="Protein tyrosine phosphatase superfamily"/>
    <property type="match status" value="1"/>
</dbReference>
<accession>A0A839RHN2</accession>
<dbReference type="PANTHER" id="PTHR31126">
    <property type="entry name" value="TYROSINE-PROTEIN PHOSPHATASE"/>
    <property type="match status" value="1"/>
</dbReference>
<dbReference type="Pfam" id="PF13350">
    <property type="entry name" value="Y_phosphatase3"/>
    <property type="match status" value="1"/>
</dbReference>